<evidence type="ECO:0000313" key="10">
    <source>
        <dbReference type="Proteomes" id="UP000092377"/>
    </source>
</evidence>
<gene>
    <name evidence="9" type="ORF">AYY18_06165</name>
</gene>
<dbReference type="RefSeq" id="WP_067403088.1">
    <property type="nucleotide sequence ID" value="NZ_LZEY01000023.1"/>
</dbReference>
<dbReference type="Proteomes" id="UP000092377">
    <property type="component" value="Unassembled WGS sequence"/>
</dbReference>
<dbReference type="AlphaFoldDB" id="A0A1B8HFF0"/>
<dbReference type="CDD" id="cd17535">
    <property type="entry name" value="REC_NarL-like"/>
    <property type="match status" value="1"/>
</dbReference>
<keyword evidence="4" id="KW-0238">DNA-binding</keyword>
<reference evidence="10" key="1">
    <citation type="submission" date="2016-06" db="EMBL/GenBank/DDBJ databases">
        <authorList>
            <person name="Butler K."/>
        </authorList>
    </citation>
    <scope>NUCLEOTIDE SEQUENCE [LARGE SCALE GENOMIC DNA]</scope>
    <source>
        <strain evidence="10">GCSL-Mp20</strain>
    </source>
</reference>
<dbReference type="PROSITE" id="PS00622">
    <property type="entry name" value="HTH_LUXR_1"/>
    <property type="match status" value="1"/>
</dbReference>
<dbReference type="PANTHER" id="PTHR43214:SF3">
    <property type="entry name" value="RESPONSE REGULATOR UVRY"/>
    <property type="match status" value="1"/>
</dbReference>
<keyword evidence="10" id="KW-1185">Reference proteome</keyword>
<dbReference type="InterPro" id="IPR001789">
    <property type="entry name" value="Sig_transdc_resp-reg_receiver"/>
</dbReference>
<dbReference type="GO" id="GO:0000160">
    <property type="term" value="P:phosphorelay signal transduction system"/>
    <property type="evidence" value="ECO:0007669"/>
    <property type="project" value="UniProtKB-KW"/>
</dbReference>
<feature type="modified residue" description="4-aspartylphosphate" evidence="6">
    <location>
        <position position="54"/>
    </location>
</feature>
<dbReference type="Gene3D" id="3.40.50.2300">
    <property type="match status" value="1"/>
</dbReference>
<protein>
    <recommendedName>
        <fullName evidence="11">Response regulator</fullName>
    </recommendedName>
</protein>
<evidence type="ECO:0000256" key="1">
    <source>
        <dbReference type="ARBA" id="ARBA00022553"/>
    </source>
</evidence>
<dbReference type="PANTHER" id="PTHR43214">
    <property type="entry name" value="TWO-COMPONENT RESPONSE REGULATOR"/>
    <property type="match status" value="1"/>
</dbReference>
<dbReference type="PROSITE" id="PS50110">
    <property type="entry name" value="RESPONSE_REGULATORY"/>
    <property type="match status" value="1"/>
</dbReference>
<feature type="domain" description="HTH luxR-type" evidence="7">
    <location>
        <begin position="143"/>
        <end position="208"/>
    </location>
</feature>
<proteinExistence type="predicted"/>
<sequence length="236" mass="26074">MISVLVANINEFYRAGVGAIISATTGMKIVGEVKDSTGAVRWCRDHHADIVLLDIGFPSMSGLDAARKISRYASETKVIILTDEHALISPYKVMSSGAAGYLYQSSDRMDLLHAIRIISRGQRYVDSDIAQQTILDTRLHAHDSNPLDKLSHQERQVMVMISQGIKVTQIADKMCLSSKTVNSYRYRIFNKLNIDGDIKLTHLALRYGLIHIDSVVPPVSADSGGHNEHISAVSRE</sequence>
<evidence type="ECO:0000256" key="5">
    <source>
        <dbReference type="ARBA" id="ARBA00023163"/>
    </source>
</evidence>
<dbReference type="EMBL" id="LZEY01000023">
    <property type="protein sequence ID" value="OBU07797.1"/>
    <property type="molecule type" value="Genomic_DNA"/>
</dbReference>
<dbReference type="SUPFAM" id="SSF46894">
    <property type="entry name" value="C-terminal effector domain of the bipartite response regulators"/>
    <property type="match status" value="1"/>
</dbReference>
<evidence type="ECO:0000256" key="6">
    <source>
        <dbReference type="PROSITE-ProRule" id="PRU00169"/>
    </source>
</evidence>
<name>A0A1B8HFF0_9GAMM</name>
<keyword evidence="5" id="KW-0804">Transcription</keyword>
<dbReference type="InterPro" id="IPR039420">
    <property type="entry name" value="WalR-like"/>
</dbReference>
<dbReference type="PRINTS" id="PR00038">
    <property type="entry name" value="HTHLUXR"/>
</dbReference>
<evidence type="ECO:0008006" key="11">
    <source>
        <dbReference type="Google" id="ProtNLM"/>
    </source>
</evidence>
<dbReference type="InterPro" id="IPR016032">
    <property type="entry name" value="Sig_transdc_resp-reg_C-effctor"/>
</dbReference>
<keyword evidence="3" id="KW-0805">Transcription regulation</keyword>
<dbReference type="GO" id="GO:0006355">
    <property type="term" value="P:regulation of DNA-templated transcription"/>
    <property type="evidence" value="ECO:0007669"/>
    <property type="project" value="InterPro"/>
</dbReference>
<organism evidence="9 10">
    <name type="scientific">Morganella psychrotolerans</name>
    <dbReference type="NCBI Taxonomy" id="368603"/>
    <lineage>
        <taxon>Bacteria</taxon>
        <taxon>Pseudomonadati</taxon>
        <taxon>Pseudomonadota</taxon>
        <taxon>Gammaproteobacteria</taxon>
        <taxon>Enterobacterales</taxon>
        <taxon>Morganellaceae</taxon>
        <taxon>Morganella</taxon>
    </lineage>
</organism>
<keyword evidence="1 6" id="KW-0597">Phosphoprotein</keyword>
<evidence type="ECO:0000313" key="9">
    <source>
        <dbReference type="EMBL" id="OBU07797.1"/>
    </source>
</evidence>
<dbReference type="OrthoDB" id="9796655at2"/>
<accession>A0A1B8HFF0</accession>
<evidence type="ECO:0000256" key="2">
    <source>
        <dbReference type="ARBA" id="ARBA00023012"/>
    </source>
</evidence>
<dbReference type="Pfam" id="PF00196">
    <property type="entry name" value="GerE"/>
    <property type="match status" value="1"/>
</dbReference>
<dbReference type="InterPro" id="IPR011006">
    <property type="entry name" value="CheY-like_superfamily"/>
</dbReference>
<dbReference type="PROSITE" id="PS50043">
    <property type="entry name" value="HTH_LUXR_2"/>
    <property type="match status" value="1"/>
</dbReference>
<dbReference type="InterPro" id="IPR058245">
    <property type="entry name" value="NreC/VraR/RcsB-like_REC"/>
</dbReference>
<comment type="caution">
    <text evidence="9">The sequence shown here is derived from an EMBL/GenBank/DDBJ whole genome shotgun (WGS) entry which is preliminary data.</text>
</comment>
<dbReference type="CDD" id="cd06170">
    <property type="entry name" value="LuxR_C_like"/>
    <property type="match status" value="1"/>
</dbReference>
<feature type="domain" description="Response regulatory" evidence="8">
    <location>
        <begin position="3"/>
        <end position="119"/>
    </location>
</feature>
<evidence type="ECO:0000259" key="7">
    <source>
        <dbReference type="PROSITE" id="PS50043"/>
    </source>
</evidence>
<dbReference type="GO" id="GO:0003677">
    <property type="term" value="F:DNA binding"/>
    <property type="evidence" value="ECO:0007669"/>
    <property type="project" value="UniProtKB-KW"/>
</dbReference>
<evidence type="ECO:0000256" key="3">
    <source>
        <dbReference type="ARBA" id="ARBA00023015"/>
    </source>
</evidence>
<keyword evidence="2" id="KW-0902">Two-component regulatory system</keyword>
<dbReference type="Pfam" id="PF00072">
    <property type="entry name" value="Response_reg"/>
    <property type="match status" value="1"/>
</dbReference>
<dbReference type="SMART" id="SM00448">
    <property type="entry name" value="REC"/>
    <property type="match status" value="1"/>
</dbReference>
<evidence type="ECO:0000259" key="8">
    <source>
        <dbReference type="PROSITE" id="PS50110"/>
    </source>
</evidence>
<dbReference type="SUPFAM" id="SSF52172">
    <property type="entry name" value="CheY-like"/>
    <property type="match status" value="1"/>
</dbReference>
<dbReference type="InterPro" id="IPR000792">
    <property type="entry name" value="Tscrpt_reg_LuxR_C"/>
</dbReference>
<evidence type="ECO:0000256" key="4">
    <source>
        <dbReference type="ARBA" id="ARBA00023125"/>
    </source>
</evidence>
<dbReference type="SMART" id="SM00421">
    <property type="entry name" value="HTH_LUXR"/>
    <property type="match status" value="1"/>
</dbReference>